<comment type="similarity">
    <text evidence="1 4">Belongs to the glycosyl hydrolase 1 family.</text>
</comment>
<evidence type="ECO:0000256" key="2">
    <source>
        <dbReference type="ARBA" id="ARBA00022801"/>
    </source>
</evidence>
<evidence type="ECO:0000256" key="1">
    <source>
        <dbReference type="ARBA" id="ARBA00010838"/>
    </source>
</evidence>
<dbReference type="InterPro" id="IPR001360">
    <property type="entry name" value="Glyco_hydro_1"/>
</dbReference>
<dbReference type="InterPro" id="IPR006311">
    <property type="entry name" value="TAT_signal"/>
</dbReference>
<protein>
    <submittedName>
        <fullName evidence="5">Beta-glucosidase</fullName>
    </submittedName>
</protein>
<dbReference type="AlphaFoldDB" id="A0A3D0W9X8"/>
<keyword evidence="3" id="KW-0326">Glycosidase</keyword>
<dbReference type="SUPFAM" id="SSF51445">
    <property type="entry name" value="(Trans)glycosidases"/>
    <property type="match status" value="1"/>
</dbReference>
<organism evidence="5 6">
    <name type="scientific">Sphingomonas bacterium</name>
    <dbReference type="NCBI Taxonomy" id="1895847"/>
    <lineage>
        <taxon>Bacteria</taxon>
        <taxon>Pseudomonadati</taxon>
        <taxon>Pseudomonadota</taxon>
        <taxon>Alphaproteobacteria</taxon>
        <taxon>Sphingomonadales</taxon>
        <taxon>Sphingomonadaceae</taxon>
        <taxon>Sphingomonas</taxon>
    </lineage>
</organism>
<dbReference type="GO" id="GO:0005829">
    <property type="term" value="C:cytosol"/>
    <property type="evidence" value="ECO:0007669"/>
    <property type="project" value="TreeGrafter"/>
</dbReference>
<sequence>MEDRIPSIDRRGMIAGAAAAAAMIGHPLAAQRKRASPAFPKGFLWGASTAAHQVEGNNLNADLWVIENLPGTMFADRSGDAANSFELWPTDLDLVKGMGLNSYRFSLEWARIEPDKGHFSIAMLDHYKAMIEGCRARGLRPMVTFNHFTTPRWFAAQGGWQHAEAADLFARFCDRAARHLAGGISHAMTLNEPNLAGIIGEILPAQLVQGDARMQALAAKQLGVAAYRPGVILHIDDPSLYRANQMKGHAEGVAAIKAVRGDLPVGVTLAIIDDQAVGPDSIRDRIRERYYGEWLRVAARTCDFLGVQNYERKHWDAKGALPPPEGSRRNGGGAEVWAGSLAGAVRYGWEATKLPIIVTEHGVNSDDDALRAWLIPAALAELKREIDAGVPVQGYLHWSLIDNFEWGFGYHHRFGLHSFDPRTFERTAKPSAAVLARIAYANRL</sequence>
<dbReference type="InterPro" id="IPR017853">
    <property type="entry name" value="GH"/>
</dbReference>
<name>A0A3D0W9X8_9SPHN</name>
<evidence type="ECO:0000256" key="3">
    <source>
        <dbReference type="ARBA" id="ARBA00023295"/>
    </source>
</evidence>
<proteinExistence type="inferred from homology"/>
<dbReference type="GO" id="GO:0016052">
    <property type="term" value="P:carbohydrate catabolic process"/>
    <property type="evidence" value="ECO:0007669"/>
    <property type="project" value="TreeGrafter"/>
</dbReference>
<dbReference type="PANTHER" id="PTHR10353">
    <property type="entry name" value="GLYCOSYL HYDROLASE"/>
    <property type="match status" value="1"/>
</dbReference>
<accession>A0A3D0W9X8</accession>
<dbReference type="EMBL" id="DOYJ01000134">
    <property type="protein sequence ID" value="HCB75470.1"/>
    <property type="molecule type" value="Genomic_DNA"/>
</dbReference>
<dbReference type="PANTHER" id="PTHR10353:SF36">
    <property type="entry name" value="LP05116P"/>
    <property type="match status" value="1"/>
</dbReference>
<evidence type="ECO:0000313" key="5">
    <source>
        <dbReference type="EMBL" id="HCB75470.1"/>
    </source>
</evidence>
<keyword evidence="2" id="KW-0378">Hydrolase</keyword>
<dbReference type="Pfam" id="PF00232">
    <property type="entry name" value="Glyco_hydro_1"/>
    <property type="match status" value="2"/>
</dbReference>
<dbReference type="PROSITE" id="PS51318">
    <property type="entry name" value="TAT"/>
    <property type="match status" value="1"/>
</dbReference>
<evidence type="ECO:0000313" key="6">
    <source>
        <dbReference type="Proteomes" id="UP000262699"/>
    </source>
</evidence>
<gene>
    <name evidence="5" type="ORF">DEP91_04745</name>
</gene>
<evidence type="ECO:0000256" key="4">
    <source>
        <dbReference type="RuleBase" id="RU003690"/>
    </source>
</evidence>
<dbReference type="PRINTS" id="PR00131">
    <property type="entry name" value="GLHYDRLASE1"/>
</dbReference>
<dbReference type="Proteomes" id="UP000262699">
    <property type="component" value="Unassembled WGS sequence"/>
</dbReference>
<reference evidence="5 6" key="1">
    <citation type="journal article" date="2018" name="Nat. Biotechnol.">
        <title>A standardized bacterial taxonomy based on genome phylogeny substantially revises the tree of life.</title>
        <authorList>
            <person name="Parks D.H."/>
            <person name="Chuvochina M."/>
            <person name="Waite D.W."/>
            <person name="Rinke C."/>
            <person name="Skarshewski A."/>
            <person name="Chaumeil P.A."/>
            <person name="Hugenholtz P."/>
        </authorList>
    </citation>
    <scope>NUCLEOTIDE SEQUENCE [LARGE SCALE GENOMIC DNA]</scope>
    <source>
        <strain evidence="5">UBA9015</strain>
    </source>
</reference>
<dbReference type="Gene3D" id="3.20.20.80">
    <property type="entry name" value="Glycosidases"/>
    <property type="match status" value="1"/>
</dbReference>
<comment type="caution">
    <text evidence="5">The sequence shown here is derived from an EMBL/GenBank/DDBJ whole genome shotgun (WGS) entry which is preliminary data.</text>
</comment>
<dbReference type="GO" id="GO:0008422">
    <property type="term" value="F:beta-glucosidase activity"/>
    <property type="evidence" value="ECO:0007669"/>
    <property type="project" value="TreeGrafter"/>
</dbReference>